<evidence type="ECO:0000256" key="1">
    <source>
        <dbReference type="SAM" id="Coils"/>
    </source>
</evidence>
<dbReference type="EMBL" id="MZGX01000004">
    <property type="protein sequence ID" value="OPX45562.1"/>
    <property type="molecule type" value="Genomic_DNA"/>
</dbReference>
<protein>
    <submittedName>
        <fullName evidence="2">Uncharacterized protein</fullName>
    </submittedName>
</protein>
<gene>
    <name evidence="2" type="ORF">CLHUN_09410</name>
</gene>
<evidence type="ECO:0000313" key="2">
    <source>
        <dbReference type="EMBL" id="OPX45562.1"/>
    </source>
</evidence>
<feature type="coiled-coil region" evidence="1">
    <location>
        <begin position="2"/>
        <end position="29"/>
    </location>
</feature>
<sequence>MKELLEKRVNELKNEFENGQKILEELDAKRTNLTQTLLRISGAIQALEGLLPKEGESN</sequence>
<dbReference type="Proteomes" id="UP000191554">
    <property type="component" value="Unassembled WGS sequence"/>
</dbReference>
<reference evidence="2 3" key="1">
    <citation type="submission" date="2017-03" db="EMBL/GenBank/DDBJ databases">
        <title>Genome sequence of Clostridium hungatei DSM 14427.</title>
        <authorList>
            <person name="Poehlein A."/>
            <person name="Daniel R."/>
        </authorList>
    </citation>
    <scope>NUCLEOTIDE SEQUENCE [LARGE SCALE GENOMIC DNA]</scope>
    <source>
        <strain evidence="2 3">DSM 14427</strain>
    </source>
</reference>
<dbReference type="RefSeq" id="WP_165755654.1">
    <property type="nucleotide sequence ID" value="NZ_MZGX01000004.1"/>
</dbReference>
<proteinExistence type="predicted"/>
<dbReference type="STRING" id="48256.CLHUN_09410"/>
<evidence type="ECO:0000313" key="3">
    <source>
        <dbReference type="Proteomes" id="UP000191554"/>
    </source>
</evidence>
<dbReference type="AlphaFoldDB" id="A0A1V4SNW6"/>
<organism evidence="2 3">
    <name type="scientific">Ruminiclostridium hungatei</name>
    <name type="common">Clostridium hungatei</name>
    <dbReference type="NCBI Taxonomy" id="48256"/>
    <lineage>
        <taxon>Bacteria</taxon>
        <taxon>Bacillati</taxon>
        <taxon>Bacillota</taxon>
        <taxon>Clostridia</taxon>
        <taxon>Eubacteriales</taxon>
        <taxon>Oscillospiraceae</taxon>
        <taxon>Ruminiclostridium</taxon>
    </lineage>
</organism>
<name>A0A1V4SNW6_RUMHU</name>
<accession>A0A1V4SNW6</accession>
<comment type="caution">
    <text evidence="2">The sequence shown here is derived from an EMBL/GenBank/DDBJ whole genome shotgun (WGS) entry which is preliminary data.</text>
</comment>
<keyword evidence="1" id="KW-0175">Coiled coil</keyword>
<keyword evidence="3" id="KW-1185">Reference proteome</keyword>